<comment type="subcellular location">
    <subcellularLocation>
        <location evidence="1 5">Nucleus</location>
        <location evidence="1 5">Nuclear pore complex</location>
    </subcellularLocation>
</comment>
<comment type="similarity">
    <text evidence="2 5">Belongs to the nucleoporin interacting component (NIC) family.</text>
</comment>
<dbReference type="PANTHER" id="PTHR11225">
    <property type="entry name" value="NUCLEAR PORE COMPLEX PROTEIN NUP93 NUCLEOPORIN NUP93 DEAD EYE PROTEIN"/>
    <property type="match status" value="1"/>
</dbReference>
<dbReference type="GO" id="GO:0006606">
    <property type="term" value="P:protein import into nucleus"/>
    <property type="evidence" value="ECO:0007669"/>
    <property type="project" value="TreeGrafter"/>
</dbReference>
<accession>A0AAN9ZHD7</accession>
<keyword evidence="5" id="KW-0813">Transport</keyword>
<keyword evidence="3 5" id="KW-0906">Nuclear pore complex</keyword>
<keyword evidence="4 5" id="KW-0539">Nucleus</keyword>
<proteinExistence type="inferred from homology"/>
<dbReference type="GO" id="GO:0005643">
    <property type="term" value="C:nuclear pore"/>
    <property type="evidence" value="ECO:0007669"/>
    <property type="project" value="UniProtKB-SubCell"/>
</dbReference>
<evidence type="ECO:0000313" key="6">
    <source>
        <dbReference type="EMBL" id="KAK7873074.1"/>
    </source>
</evidence>
<comment type="caution">
    <text evidence="6">The sequence shown here is derived from an EMBL/GenBank/DDBJ whole genome shotgun (WGS) entry which is preliminary data.</text>
</comment>
<dbReference type="Proteomes" id="UP001378592">
    <property type="component" value="Unassembled WGS sequence"/>
</dbReference>
<organism evidence="6 7">
    <name type="scientific">Gryllus longicercus</name>
    <dbReference type="NCBI Taxonomy" id="2509291"/>
    <lineage>
        <taxon>Eukaryota</taxon>
        <taxon>Metazoa</taxon>
        <taxon>Ecdysozoa</taxon>
        <taxon>Arthropoda</taxon>
        <taxon>Hexapoda</taxon>
        <taxon>Insecta</taxon>
        <taxon>Pterygota</taxon>
        <taxon>Neoptera</taxon>
        <taxon>Polyneoptera</taxon>
        <taxon>Orthoptera</taxon>
        <taxon>Ensifera</taxon>
        <taxon>Gryllidea</taxon>
        <taxon>Grylloidea</taxon>
        <taxon>Gryllidae</taxon>
        <taxon>Gryllinae</taxon>
        <taxon>Gryllus</taxon>
    </lineage>
</organism>
<dbReference type="EMBL" id="JAZDUA010000017">
    <property type="protein sequence ID" value="KAK7873074.1"/>
    <property type="molecule type" value="Genomic_DNA"/>
</dbReference>
<dbReference type="Pfam" id="PF04097">
    <property type="entry name" value="Nic96"/>
    <property type="match status" value="1"/>
</dbReference>
<dbReference type="PANTHER" id="PTHR11225:SF4">
    <property type="entry name" value="NUCLEAR PORE COMPLEX PROTEIN NUP93"/>
    <property type="match status" value="1"/>
</dbReference>
<gene>
    <name evidence="6" type="ORF">R5R35_000357</name>
</gene>
<dbReference type="GO" id="GO:0017056">
    <property type="term" value="F:structural constituent of nuclear pore"/>
    <property type="evidence" value="ECO:0007669"/>
    <property type="project" value="InterPro"/>
</dbReference>
<name>A0AAN9ZHD7_9ORTH</name>
<reference evidence="6 7" key="1">
    <citation type="submission" date="2024-03" db="EMBL/GenBank/DDBJ databases">
        <title>The genome assembly and annotation of the cricket Gryllus longicercus Weissman &amp; Gray.</title>
        <authorList>
            <person name="Szrajer S."/>
            <person name="Gray D."/>
            <person name="Ylla G."/>
        </authorList>
    </citation>
    <scope>NUCLEOTIDE SEQUENCE [LARGE SCALE GENOMIC DNA]</scope>
    <source>
        <strain evidence="6">DAG 2021-001</strain>
        <tissue evidence="6">Whole body minus gut</tissue>
    </source>
</reference>
<dbReference type="AlphaFoldDB" id="A0AAN9ZHD7"/>
<dbReference type="InterPro" id="IPR007231">
    <property type="entry name" value="Nucleoporin_int_Nup93/Nic96"/>
</dbReference>
<protein>
    <recommendedName>
        <fullName evidence="5">Nuclear pore protein</fullName>
    </recommendedName>
</protein>
<keyword evidence="5" id="KW-0509">mRNA transport</keyword>
<keyword evidence="7" id="KW-1185">Reference proteome</keyword>
<sequence length="696" mass="78457">MWDDVNNRWRQEKLKALNALLGSSDEMLGIAARPEVSIINDGSISSRSQLDDQQSAYASAVTEYNRLAVQGALRPSLIDRFHDAVRDLHENKAMDLWNMVACMTEIPPQSLGDPLKARATSTVEQTLITQARKFLENRYKVFMRNKVECNLQEARRGGRPGTLPLVICYAKLQQVSVVPGLEEVTVDGQPLWPVVYFCLRSGEPGAALTAASQAGSALEEFVSVLKELEKSPDRRLSTHLEQNLRFHYQRSVRASTDPFKKVVYCALGACDTAEEHTFILKTADDYLWMKLCQIREDNSQQPGSDSITYPHLQSLILEEYGEKHYNASAQPLLYFQMLFLTGQFEAAVEFLSRQDRLRTHAIHIALALSELQLLALPHSIQAPLLSSMPDDRPPLRRLNLARLLMLYVRRFESSDPKEALQYYYFLRNIKTPEGQNLFMLCISDLVMEARNFDLVLGSLSLDGCRIPGLIDSFQGVQADAKQIIELVASEAERKGLLEDAIHLYVLAGNHEKVLTLLTTLLAQVVQQINSPGSVRARLQELAASVSARYEGQHISCSSQTSSAFFTLRDLLVFFDQYNAGEHQLALETISRAKLIPLSMAEMEERVGNFRRLSDEVCRAVPEVLLATMNILYSMYNHIKTGGTSSYPEHMRDSTKEMQLNYLREKARSITTFAGTVPYHMPGDTNSRLVQIEILMN</sequence>
<evidence type="ECO:0000256" key="4">
    <source>
        <dbReference type="ARBA" id="ARBA00023242"/>
    </source>
</evidence>
<dbReference type="GO" id="GO:0016973">
    <property type="term" value="P:poly(A)+ mRNA export from nucleus"/>
    <property type="evidence" value="ECO:0007669"/>
    <property type="project" value="TreeGrafter"/>
</dbReference>
<evidence type="ECO:0000256" key="1">
    <source>
        <dbReference type="ARBA" id="ARBA00004567"/>
    </source>
</evidence>
<keyword evidence="5" id="KW-0472">Membrane</keyword>
<keyword evidence="5" id="KW-0653">Protein transport</keyword>
<keyword evidence="5" id="KW-0811">Translocation</keyword>
<evidence type="ECO:0000313" key="7">
    <source>
        <dbReference type="Proteomes" id="UP001378592"/>
    </source>
</evidence>
<evidence type="ECO:0000256" key="2">
    <source>
        <dbReference type="ARBA" id="ARBA00010186"/>
    </source>
</evidence>
<evidence type="ECO:0000256" key="5">
    <source>
        <dbReference type="RuleBase" id="RU364035"/>
    </source>
</evidence>
<evidence type="ECO:0000256" key="3">
    <source>
        <dbReference type="ARBA" id="ARBA00023132"/>
    </source>
</evidence>